<dbReference type="PROSITE" id="PS51257">
    <property type="entry name" value="PROKAR_LIPOPROTEIN"/>
    <property type="match status" value="1"/>
</dbReference>
<protein>
    <submittedName>
        <fullName evidence="1">Uncharacterized protein</fullName>
    </submittedName>
</protein>
<accession>A0A859FFU8</accession>
<reference evidence="2" key="1">
    <citation type="submission" date="2019-07" db="EMBL/GenBank/DDBJ databases">
        <title>Bacillus alkalisoli sp. nov. isolated from saline soil.</title>
        <authorList>
            <person name="Sun J.-Q."/>
            <person name="Xu L."/>
        </authorList>
    </citation>
    <scope>NUCLEOTIDE SEQUENCE [LARGE SCALE GENOMIC DNA]</scope>
    <source>
        <strain evidence="2">M4U3P1</strain>
    </source>
</reference>
<evidence type="ECO:0000313" key="2">
    <source>
        <dbReference type="Proteomes" id="UP000318138"/>
    </source>
</evidence>
<dbReference type="RefSeq" id="WP_176010217.1">
    <property type="nucleotide sequence ID" value="NZ_CP041372.2"/>
</dbReference>
<sequence length="165" mass="18543">MKKIMMLIGASVLLMACSENEEAALDENVVASIDGVEVTEEDVFLLQDYSEDTLDAAVEKYVAEEVVAQEAIIAGYDMPESSNDFLLEEDEEFINVRAEYLDVSAEDYFYEYYIPYQETQMLISSFVTDNIGLEGAEDDLDAADEEAEAFINGLLADRDIEYFTN</sequence>
<gene>
    <name evidence="1" type="ORF">FLK61_36960</name>
</gene>
<dbReference type="AlphaFoldDB" id="A0A859FFU8"/>
<dbReference type="EMBL" id="CP041372">
    <property type="protein sequence ID" value="QKS72233.1"/>
    <property type="molecule type" value="Genomic_DNA"/>
</dbReference>
<dbReference type="KEGG" id="psua:FLK61_36960"/>
<keyword evidence="2" id="KW-1185">Reference proteome</keyword>
<proteinExistence type="predicted"/>
<organism evidence="1 2">
    <name type="scientific">Paenalkalicoccus suaedae</name>
    <dbReference type="NCBI Taxonomy" id="2592382"/>
    <lineage>
        <taxon>Bacteria</taxon>
        <taxon>Bacillati</taxon>
        <taxon>Bacillota</taxon>
        <taxon>Bacilli</taxon>
        <taxon>Bacillales</taxon>
        <taxon>Bacillaceae</taxon>
        <taxon>Paenalkalicoccus</taxon>
    </lineage>
</organism>
<name>A0A859FFU8_9BACI</name>
<dbReference type="Proteomes" id="UP000318138">
    <property type="component" value="Chromosome"/>
</dbReference>
<evidence type="ECO:0000313" key="1">
    <source>
        <dbReference type="EMBL" id="QKS72233.1"/>
    </source>
</evidence>